<evidence type="ECO:0000256" key="1">
    <source>
        <dbReference type="ARBA" id="ARBA00009175"/>
    </source>
</evidence>
<dbReference type="GO" id="GO:1901359">
    <property type="term" value="F:tungstate binding"/>
    <property type="evidence" value="ECO:0007669"/>
    <property type="project" value="UniProtKB-ARBA"/>
</dbReference>
<dbReference type="InterPro" id="IPR050682">
    <property type="entry name" value="ModA/WtpA"/>
</dbReference>
<feature type="chain" id="PRO_5031135221" evidence="7">
    <location>
        <begin position="32"/>
        <end position="268"/>
    </location>
</feature>
<comment type="caution">
    <text evidence="8">The sequence shown here is derived from an EMBL/GenBank/DDBJ whole genome shotgun (WGS) entry which is preliminary data.</text>
</comment>
<reference evidence="8 9" key="1">
    <citation type="submission" date="2020-08" db="EMBL/GenBank/DDBJ databases">
        <title>Genomic Encyclopedia of Type Strains, Phase IV (KMG-IV): sequencing the most valuable type-strain genomes for metagenomic binning, comparative biology and taxonomic classification.</title>
        <authorList>
            <person name="Goeker M."/>
        </authorList>
    </citation>
    <scope>NUCLEOTIDE SEQUENCE [LARGE SCALE GENOMIC DNA]</scope>
    <source>
        <strain evidence="8 9">DSM 7051</strain>
    </source>
</reference>
<sequence>MFTRRGFGLRLVAAAGGLAALLSLGLPSARADGDVVVFAAASLKNALDAVDAAWKAESGKSATVSYAASSALAKQIEEGAPADVFISADLDWMKYLADKKLIKDGSDVRLLGNRIVLVAPKDSAAKTDIAANFDLAALLGDGRLAMGDVKAVPAGKYGKAALEKLGVWSSVEGKIAQAENVRAALKLVSTGEAPLGIVYQTDAAAEPGVKVVGVFPEETHPPIVYPVGVTADSKNADAAAYVKYLQSAKAKELFEAQGFTMLAPVASN</sequence>
<evidence type="ECO:0000256" key="2">
    <source>
        <dbReference type="ARBA" id="ARBA00022505"/>
    </source>
</evidence>
<dbReference type="GO" id="GO:0015689">
    <property type="term" value="P:molybdate ion transport"/>
    <property type="evidence" value="ECO:0007669"/>
    <property type="project" value="InterPro"/>
</dbReference>
<dbReference type="Pfam" id="PF13531">
    <property type="entry name" value="SBP_bac_11"/>
    <property type="match status" value="1"/>
</dbReference>
<feature type="binding site" evidence="6">
    <location>
        <position position="199"/>
    </location>
    <ligand>
        <name>molybdate</name>
        <dbReference type="ChEBI" id="CHEBI:36264"/>
    </ligand>
</feature>
<organism evidence="8 9">
    <name type="scientific">Aminobacter aganoensis</name>
    <dbReference type="NCBI Taxonomy" id="83264"/>
    <lineage>
        <taxon>Bacteria</taxon>
        <taxon>Pseudomonadati</taxon>
        <taxon>Pseudomonadota</taxon>
        <taxon>Alphaproteobacteria</taxon>
        <taxon>Hyphomicrobiales</taxon>
        <taxon>Phyllobacteriaceae</taxon>
        <taxon>Aminobacter</taxon>
    </lineage>
</organism>
<feature type="binding site" evidence="6">
    <location>
        <position position="69"/>
    </location>
    <ligand>
        <name>molybdate</name>
        <dbReference type="ChEBI" id="CHEBI:36264"/>
    </ligand>
</feature>
<dbReference type="NCBIfam" id="TIGR01256">
    <property type="entry name" value="modA"/>
    <property type="match status" value="1"/>
</dbReference>
<dbReference type="GO" id="GO:0030973">
    <property type="term" value="F:molybdate ion binding"/>
    <property type="evidence" value="ECO:0007669"/>
    <property type="project" value="TreeGrafter"/>
</dbReference>
<dbReference type="AlphaFoldDB" id="A0A7X0FB13"/>
<dbReference type="Gene3D" id="3.40.190.10">
    <property type="entry name" value="Periplasmic binding protein-like II"/>
    <property type="match status" value="2"/>
</dbReference>
<dbReference type="PANTHER" id="PTHR30632">
    <property type="entry name" value="MOLYBDATE-BINDING PERIPLASMIC PROTEIN"/>
    <property type="match status" value="1"/>
</dbReference>
<dbReference type="RefSeq" id="WP_184700724.1">
    <property type="nucleotide sequence ID" value="NZ_BAABEG010000001.1"/>
</dbReference>
<dbReference type="GO" id="GO:0030288">
    <property type="term" value="C:outer membrane-bounded periplasmic space"/>
    <property type="evidence" value="ECO:0007669"/>
    <property type="project" value="TreeGrafter"/>
</dbReference>
<evidence type="ECO:0000256" key="7">
    <source>
        <dbReference type="SAM" id="SignalP"/>
    </source>
</evidence>
<keyword evidence="2 6" id="KW-0500">Molybdenum</keyword>
<protein>
    <submittedName>
        <fullName evidence="8">Molybdate transport system substrate-binding protein</fullName>
    </submittedName>
</protein>
<dbReference type="InterPro" id="IPR006311">
    <property type="entry name" value="TAT_signal"/>
</dbReference>
<evidence type="ECO:0000256" key="6">
    <source>
        <dbReference type="PIRSR" id="PIRSR004846-1"/>
    </source>
</evidence>
<name>A0A7X0FB13_9HYPH</name>
<feature type="signal peptide" evidence="7">
    <location>
        <begin position="1"/>
        <end position="31"/>
    </location>
</feature>
<dbReference type="SUPFAM" id="SSF53850">
    <property type="entry name" value="Periplasmic binding protein-like II"/>
    <property type="match status" value="1"/>
</dbReference>
<proteinExistence type="inferred from homology"/>
<dbReference type="NCBIfam" id="NF007958">
    <property type="entry name" value="PRK10677.1"/>
    <property type="match status" value="1"/>
</dbReference>
<evidence type="ECO:0000256" key="5">
    <source>
        <dbReference type="ARBA" id="ARBA00062515"/>
    </source>
</evidence>
<dbReference type="GO" id="GO:0046872">
    <property type="term" value="F:metal ion binding"/>
    <property type="evidence" value="ECO:0007669"/>
    <property type="project" value="UniProtKB-KW"/>
</dbReference>
<evidence type="ECO:0000313" key="8">
    <source>
        <dbReference type="EMBL" id="MBB6356360.1"/>
    </source>
</evidence>
<feature type="binding site" evidence="6">
    <location>
        <position position="42"/>
    </location>
    <ligand>
        <name>molybdate</name>
        <dbReference type="ChEBI" id="CHEBI:36264"/>
    </ligand>
</feature>
<feature type="binding site" evidence="6">
    <location>
        <position position="181"/>
    </location>
    <ligand>
        <name>molybdate</name>
        <dbReference type="ChEBI" id="CHEBI:36264"/>
    </ligand>
</feature>
<dbReference type="PIRSF" id="PIRSF004846">
    <property type="entry name" value="ModA"/>
    <property type="match status" value="1"/>
</dbReference>
<dbReference type="EMBL" id="JACHOU010000013">
    <property type="protein sequence ID" value="MBB6356360.1"/>
    <property type="molecule type" value="Genomic_DNA"/>
</dbReference>
<dbReference type="PANTHER" id="PTHR30632:SF17">
    <property type="entry name" value="MOLYBDATE-BINDING PROTEIN MODA"/>
    <property type="match status" value="1"/>
</dbReference>
<dbReference type="CDD" id="cd13536">
    <property type="entry name" value="PBP2_EcModA"/>
    <property type="match status" value="1"/>
</dbReference>
<evidence type="ECO:0000313" key="9">
    <source>
        <dbReference type="Proteomes" id="UP000536262"/>
    </source>
</evidence>
<accession>A0A7X0FB13</accession>
<keyword evidence="9" id="KW-1185">Reference proteome</keyword>
<dbReference type="Proteomes" id="UP000536262">
    <property type="component" value="Unassembled WGS sequence"/>
</dbReference>
<comment type="subunit">
    <text evidence="5">The complex is composed of two ATP-binding proteins (ModC), two transmembrane proteins (ModB) and a solute-binding protein (ModA).</text>
</comment>
<evidence type="ECO:0000256" key="4">
    <source>
        <dbReference type="ARBA" id="ARBA00022729"/>
    </source>
</evidence>
<keyword evidence="3 6" id="KW-0479">Metal-binding</keyword>
<dbReference type="FunFam" id="3.40.190.10:FF:000035">
    <property type="entry name" value="Molybdate ABC transporter substrate-binding protein"/>
    <property type="match status" value="1"/>
</dbReference>
<dbReference type="PROSITE" id="PS51318">
    <property type="entry name" value="TAT"/>
    <property type="match status" value="1"/>
</dbReference>
<evidence type="ECO:0000256" key="3">
    <source>
        <dbReference type="ARBA" id="ARBA00022723"/>
    </source>
</evidence>
<dbReference type="InterPro" id="IPR005950">
    <property type="entry name" value="ModA"/>
</dbReference>
<keyword evidence="4 7" id="KW-0732">Signal</keyword>
<gene>
    <name evidence="8" type="ORF">GGR00_004168</name>
</gene>
<feature type="binding site" evidence="6">
    <location>
        <position position="154"/>
    </location>
    <ligand>
        <name>molybdate</name>
        <dbReference type="ChEBI" id="CHEBI:36264"/>
    </ligand>
</feature>
<comment type="similarity">
    <text evidence="1">Belongs to the bacterial solute-binding protein ModA family.</text>
</comment>